<accession>A0A7R7FS50</accession>
<protein>
    <recommendedName>
        <fullName evidence="4">DUF2459 domain-containing protein</fullName>
    </recommendedName>
</protein>
<organism evidence="2 3">
    <name type="scientific">Citrifermentans bremense</name>
    <dbReference type="NCBI Taxonomy" id="60035"/>
    <lineage>
        <taxon>Bacteria</taxon>
        <taxon>Pseudomonadati</taxon>
        <taxon>Thermodesulfobacteriota</taxon>
        <taxon>Desulfuromonadia</taxon>
        <taxon>Geobacterales</taxon>
        <taxon>Geobacteraceae</taxon>
        <taxon>Citrifermentans</taxon>
    </lineage>
</organism>
<dbReference type="EMBL" id="AP023213">
    <property type="protein sequence ID" value="BCO11337.1"/>
    <property type="molecule type" value="Genomic_DNA"/>
</dbReference>
<evidence type="ECO:0000313" key="2">
    <source>
        <dbReference type="EMBL" id="BCO11337.1"/>
    </source>
</evidence>
<name>A0A7R7FS50_9BACT</name>
<sequence length="327" mass="36186">MEMPWFSGKSPLSPLRKGGNVRSGAALPGQIASDPRNCSKNLLKRGNLRSHVPLRGKCTQSNEFSKNSVIVSSRANVPALESLLPRQARMLLIFSLMLLLMLAGCAAGKKWKYLPASKAEERSVYVVTHGWHTGIVLSKGDLGPELGFVQDFLIPGQYYEFGWGEAEFYQADKVTAPIFLKAVLWRNPSVMHVVSLPAPPATFYSGKGVIELNLSQEGLQHLKDRLRASFEFDQQNHPYPLKGRPTGDNRFFKGEDYYLITNTCNRWTAKMLESGGVPIDTVFTLRAASVVRQVNEAKKEYLRLRRSGGVTGAALHKKSPPAITGRG</sequence>
<dbReference type="Pfam" id="PF09601">
    <property type="entry name" value="DUF2459"/>
    <property type="match status" value="1"/>
</dbReference>
<dbReference type="InterPro" id="IPR011727">
    <property type="entry name" value="CHP02117"/>
</dbReference>
<dbReference type="Proteomes" id="UP000515472">
    <property type="component" value="Chromosome"/>
</dbReference>
<evidence type="ECO:0000256" key="1">
    <source>
        <dbReference type="SAM" id="MobiDB-lite"/>
    </source>
</evidence>
<reference evidence="2 3" key="1">
    <citation type="submission" date="2020-06" db="EMBL/GenBank/DDBJ databases">
        <title>Interaction of electrochemicaly active bacteria, Geobacter bremensis R4 on different carbon anode.</title>
        <authorList>
            <person name="Meng L."/>
            <person name="Yoshida N."/>
        </authorList>
    </citation>
    <scope>NUCLEOTIDE SEQUENCE [LARGE SCALE GENOMIC DNA]</scope>
    <source>
        <strain evidence="2 3">R4</strain>
    </source>
</reference>
<gene>
    <name evidence="2" type="ORF">GEOBRER4_n1660</name>
</gene>
<keyword evidence="3" id="KW-1185">Reference proteome</keyword>
<evidence type="ECO:0008006" key="4">
    <source>
        <dbReference type="Google" id="ProtNLM"/>
    </source>
</evidence>
<dbReference type="AlphaFoldDB" id="A0A7R7FS50"/>
<evidence type="ECO:0000313" key="3">
    <source>
        <dbReference type="Proteomes" id="UP000515472"/>
    </source>
</evidence>
<feature type="region of interest" description="Disordered" evidence="1">
    <location>
        <begin position="1"/>
        <end position="32"/>
    </location>
</feature>
<proteinExistence type="predicted"/>